<sequence length="100" mass="11897">MLNNMNTIMKGFILLNLFLIYSRYCRTVHLGKSLKPKQFRPYNLTTHILISYEQELIKISRCNNVDGTQLLKEAKLMQHVCHQFARFMTDFQFVEKPPNM</sequence>
<comment type="caution">
    <text evidence="1">The sequence shown here is derived from an EMBL/GenBank/DDBJ whole genome shotgun (WGS) entry which is preliminary data.</text>
</comment>
<name>A0A430QLG8_SCHBO</name>
<evidence type="ECO:0000313" key="2">
    <source>
        <dbReference type="Proteomes" id="UP000290809"/>
    </source>
</evidence>
<gene>
    <name evidence="1" type="ORF">DC041_0005332</name>
</gene>
<keyword evidence="2" id="KW-1185">Reference proteome</keyword>
<dbReference type="EMBL" id="QMKO01001570">
    <property type="protein sequence ID" value="RTG88543.1"/>
    <property type="molecule type" value="Genomic_DNA"/>
</dbReference>
<protein>
    <submittedName>
        <fullName evidence="1">Uncharacterized protein</fullName>
    </submittedName>
</protein>
<reference evidence="1 2" key="1">
    <citation type="journal article" date="2019" name="PLoS Pathog.">
        <title>Genome sequence of the bovine parasite Schistosoma bovis Tanzania.</title>
        <authorList>
            <person name="Oey H."/>
            <person name="Zakrzewski M."/>
            <person name="Gobert G."/>
            <person name="Gravermann K."/>
            <person name="Stoye J."/>
            <person name="Jones M."/>
            <person name="Mcmanus D."/>
            <person name="Krause L."/>
        </authorList>
    </citation>
    <scope>NUCLEOTIDE SEQUENCE [LARGE SCALE GENOMIC DNA]</scope>
    <source>
        <strain evidence="1 2">TAN1997</strain>
    </source>
</reference>
<dbReference type="AlphaFoldDB" id="A0A430QLG8"/>
<evidence type="ECO:0000313" key="1">
    <source>
        <dbReference type="EMBL" id="RTG88543.1"/>
    </source>
</evidence>
<dbReference type="Proteomes" id="UP000290809">
    <property type="component" value="Unassembled WGS sequence"/>
</dbReference>
<accession>A0A430QLG8</accession>
<proteinExistence type="predicted"/>
<organism evidence="1 2">
    <name type="scientific">Schistosoma bovis</name>
    <name type="common">Blood fluke</name>
    <dbReference type="NCBI Taxonomy" id="6184"/>
    <lineage>
        <taxon>Eukaryota</taxon>
        <taxon>Metazoa</taxon>
        <taxon>Spiralia</taxon>
        <taxon>Lophotrochozoa</taxon>
        <taxon>Platyhelminthes</taxon>
        <taxon>Trematoda</taxon>
        <taxon>Digenea</taxon>
        <taxon>Strigeidida</taxon>
        <taxon>Schistosomatoidea</taxon>
        <taxon>Schistosomatidae</taxon>
        <taxon>Schistosoma</taxon>
    </lineage>
</organism>